<dbReference type="Pfam" id="PF01565">
    <property type="entry name" value="FAD_binding_4"/>
    <property type="match status" value="1"/>
</dbReference>
<keyword evidence="4" id="KW-0560">Oxidoreductase</keyword>
<evidence type="ECO:0000256" key="5">
    <source>
        <dbReference type="SAM" id="SignalP"/>
    </source>
</evidence>
<dbReference type="Gene3D" id="3.30.43.10">
    <property type="entry name" value="Uridine Diphospho-n-acetylenolpyruvylglucosamine Reductase, domain 2"/>
    <property type="match status" value="1"/>
</dbReference>
<accession>A0AAX6MYG2</accession>
<evidence type="ECO:0000313" key="8">
    <source>
        <dbReference type="Proteomes" id="UP001369815"/>
    </source>
</evidence>
<keyword evidence="2" id="KW-0285">Flavoprotein</keyword>
<evidence type="ECO:0000256" key="4">
    <source>
        <dbReference type="ARBA" id="ARBA00023002"/>
    </source>
</evidence>
<name>A0AAX6MYG2_9PEZI</name>
<dbReference type="PANTHER" id="PTHR42973:SF8">
    <property type="entry name" value="FAD-BINDING PCMH-TYPE DOMAIN-CONTAINING PROTEIN"/>
    <property type="match status" value="1"/>
</dbReference>
<dbReference type="InterPro" id="IPR050416">
    <property type="entry name" value="FAD-linked_Oxidoreductase"/>
</dbReference>
<dbReference type="PANTHER" id="PTHR42973">
    <property type="entry name" value="BINDING OXIDOREDUCTASE, PUTATIVE (AFU_ORTHOLOGUE AFUA_1G17690)-RELATED"/>
    <property type="match status" value="1"/>
</dbReference>
<sequence length="514" mass="57457">MLVRGILCGVALFQTFVEASPLPHDAVPRYFQKTPFTRREISVSRIEQELGPLLSPGSGIFLPSDPEWSDLNERWNTLAPPDIEVVVQPAKESDVPIIVRYCNDNSLEFLAVNRGHGFTTSLGVFKGVQIDLKQLTAITIEKTGKSAIFQGGVRAREVMATLWDHGYVTTTGSAECVGLVGPALGGGHGRYEGLYGLVLDNIIHLNVVLADGSTISVNETSHKDLLWAMKGAGHNFGIVTSFKLKIYPKKIETWHYHNYFWTQDKLETVLGELNKLQDNGNSPTLLGSTYGQIYMNKTLSKTEAILWWTFAYAGPASEAEKILQPFNKIHALSEEMGDVPYPEIVNPQNTGMASCGAAPYAISTVLLQTYNITTERKIYELFNKNVALYPELGETARLFYEGYAVKGMQAVDPASTAYPHRDENHLVFISAAVPKGSNLYEPAEKWAKDSWDLWNAGQPTRKSATYVNYATGNKYESQESIYGYEPWRLDRLRGLKKKYDPKNRFRFFVPIVPH</sequence>
<dbReference type="PROSITE" id="PS51387">
    <property type="entry name" value="FAD_PCMH"/>
    <property type="match status" value="1"/>
</dbReference>
<dbReference type="Pfam" id="PF08031">
    <property type="entry name" value="BBE"/>
    <property type="match status" value="1"/>
</dbReference>
<dbReference type="GO" id="GO:0071949">
    <property type="term" value="F:FAD binding"/>
    <property type="evidence" value="ECO:0007669"/>
    <property type="project" value="InterPro"/>
</dbReference>
<feature type="domain" description="FAD-binding PCMH-type" evidence="6">
    <location>
        <begin position="78"/>
        <end position="249"/>
    </location>
</feature>
<comment type="similarity">
    <text evidence="1">Belongs to the oxygen-dependent FAD-linked oxidoreductase family.</text>
</comment>
<organism evidence="7 8">
    <name type="scientific">Daldinia eschscholtzii</name>
    <dbReference type="NCBI Taxonomy" id="292717"/>
    <lineage>
        <taxon>Eukaryota</taxon>
        <taxon>Fungi</taxon>
        <taxon>Dikarya</taxon>
        <taxon>Ascomycota</taxon>
        <taxon>Pezizomycotina</taxon>
        <taxon>Sordariomycetes</taxon>
        <taxon>Xylariomycetidae</taxon>
        <taxon>Xylariales</taxon>
        <taxon>Hypoxylaceae</taxon>
        <taxon>Daldinia</taxon>
    </lineage>
</organism>
<protein>
    <recommendedName>
        <fullName evidence="6">FAD-binding PCMH-type domain-containing protein</fullName>
    </recommendedName>
</protein>
<dbReference type="AlphaFoldDB" id="A0AAX6MYG2"/>
<keyword evidence="8" id="KW-1185">Reference proteome</keyword>
<dbReference type="InterPro" id="IPR016169">
    <property type="entry name" value="FAD-bd_PCMH_sub2"/>
</dbReference>
<keyword evidence="3" id="KW-0274">FAD</keyword>
<dbReference type="InterPro" id="IPR012951">
    <property type="entry name" value="BBE"/>
</dbReference>
<reference evidence="7 8" key="1">
    <citation type="journal article" date="2024" name="Front Chem Biol">
        <title>Unveiling the potential of Daldinia eschscholtzii MFLUCC 19-0629 through bioactivity and bioinformatics studies for enhanced sustainable agriculture production.</title>
        <authorList>
            <person name="Brooks S."/>
            <person name="Weaver J.A."/>
            <person name="Klomchit A."/>
            <person name="Alharthi S.A."/>
            <person name="Onlamun T."/>
            <person name="Nurani R."/>
            <person name="Vong T.K."/>
            <person name="Alberti F."/>
            <person name="Greco C."/>
        </authorList>
    </citation>
    <scope>NUCLEOTIDE SEQUENCE [LARGE SCALE GENOMIC DNA]</scope>
    <source>
        <strain evidence="7">MFLUCC 19-0629</strain>
    </source>
</reference>
<evidence type="ECO:0000256" key="3">
    <source>
        <dbReference type="ARBA" id="ARBA00022827"/>
    </source>
</evidence>
<comment type="caution">
    <text evidence="7">The sequence shown here is derived from an EMBL/GenBank/DDBJ whole genome shotgun (WGS) entry which is preliminary data.</text>
</comment>
<dbReference type="Proteomes" id="UP001369815">
    <property type="component" value="Unassembled WGS sequence"/>
</dbReference>
<dbReference type="InterPro" id="IPR016167">
    <property type="entry name" value="FAD-bd_PCMH_sub1"/>
</dbReference>
<dbReference type="Gene3D" id="3.30.465.10">
    <property type="match status" value="1"/>
</dbReference>
<evidence type="ECO:0000259" key="6">
    <source>
        <dbReference type="PROSITE" id="PS51387"/>
    </source>
</evidence>
<evidence type="ECO:0000256" key="2">
    <source>
        <dbReference type="ARBA" id="ARBA00022630"/>
    </source>
</evidence>
<dbReference type="GO" id="GO:0016491">
    <property type="term" value="F:oxidoreductase activity"/>
    <property type="evidence" value="ECO:0007669"/>
    <property type="project" value="UniProtKB-KW"/>
</dbReference>
<feature type="signal peptide" evidence="5">
    <location>
        <begin position="1"/>
        <end position="19"/>
    </location>
</feature>
<dbReference type="Gene3D" id="3.40.462.20">
    <property type="match status" value="1"/>
</dbReference>
<dbReference type="EMBL" id="JBANMG010000001">
    <property type="protein sequence ID" value="KAK6957463.1"/>
    <property type="molecule type" value="Genomic_DNA"/>
</dbReference>
<feature type="chain" id="PRO_5043433241" description="FAD-binding PCMH-type domain-containing protein" evidence="5">
    <location>
        <begin position="20"/>
        <end position="514"/>
    </location>
</feature>
<dbReference type="SUPFAM" id="SSF56176">
    <property type="entry name" value="FAD-binding/transporter-associated domain-like"/>
    <property type="match status" value="1"/>
</dbReference>
<keyword evidence="5" id="KW-0732">Signal</keyword>
<gene>
    <name evidence="7" type="ORF">Daesc_000249</name>
</gene>
<dbReference type="InterPro" id="IPR006094">
    <property type="entry name" value="Oxid_FAD_bind_N"/>
</dbReference>
<proteinExistence type="inferred from homology"/>
<evidence type="ECO:0000256" key="1">
    <source>
        <dbReference type="ARBA" id="ARBA00005466"/>
    </source>
</evidence>
<dbReference type="InterPro" id="IPR016166">
    <property type="entry name" value="FAD-bd_PCMH"/>
</dbReference>
<dbReference type="InterPro" id="IPR036318">
    <property type="entry name" value="FAD-bd_PCMH-like_sf"/>
</dbReference>
<evidence type="ECO:0000313" key="7">
    <source>
        <dbReference type="EMBL" id="KAK6957463.1"/>
    </source>
</evidence>